<feature type="domain" description="CCHC-type" evidence="1">
    <location>
        <begin position="286"/>
        <end position="302"/>
    </location>
</feature>
<dbReference type="Gene3D" id="4.10.60.10">
    <property type="entry name" value="Zinc finger, CCHC-type"/>
    <property type="match status" value="1"/>
</dbReference>
<dbReference type="SUPFAM" id="SSF57756">
    <property type="entry name" value="Retrovirus zinc finger-like domains"/>
    <property type="match status" value="1"/>
</dbReference>
<dbReference type="SMART" id="SM00343">
    <property type="entry name" value="ZnF_C2HC"/>
    <property type="match status" value="2"/>
</dbReference>
<sequence length="312" mass="35527">MDDTLTATPATVINMDESPMFIRRQGPTYQRQPSAISDKISIDKFSGFSTENGQNFLREFESFCTFQNLSDDGRKIAAFHLHLKGPALVWFNALSQTDKIRWTSLKQAFTHQYARQDMFDPCMVAESALFESLKLNSCQPLEQFHSEIMEKGMKLQKPERDMITKFINELPTQLAFFVRAASVQSFKEALKQAKLGEAYGYRTTTETTAAVRHQQVPSSTENQMFSMMKDISERLSKLETGTGKRHEQQHPGGGRNTIQCHICSGEGHKKSQCQWTGRGDKNPRARCQFCEQNGHFAKQCRLFEKAKEAGKN</sequence>
<reference evidence="2" key="1">
    <citation type="submission" date="2019-08" db="EMBL/GenBank/DDBJ databases">
        <title>The improved chromosome-level genome for the pearl oyster Pinctada fucata martensii using PacBio sequencing and Hi-C.</title>
        <authorList>
            <person name="Zheng Z."/>
        </authorList>
    </citation>
    <scope>NUCLEOTIDE SEQUENCE</scope>
    <source>
        <strain evidence="2">ZZ-2019</strain>
        <tissue evidence="2">Adductor muscle</tissue>
    </source>
</reference>
<proteinExistence type="predicted"/>
<protein>
    <recommendedName>
        <fullName evidence="1">CCHC-type domain-containing protein</fullName>
    </recommendedName>
</protein>
<evidence type="ECO:0000313" key="2">
    <source>
        <dbReference type="EMBL" id="KAK3101520.1"/>
    </source>
</evidence>
<accession>A0AA89BYM8</accession>
<dbReference type="EMBL" id="VSWD01000005">
    <property type="protein sequence ID" value="KAK3101520.1"/>
    <property type="molecule type" value="Genomic_DNA"/>
</dbReference>
<dbReference type="GO" id="GO:0008270">
    <property type="term" value="F:zinc ion binding"/>
    <property type="evidence" value="ECO:0007669"/>
    <property type="project" value="InterPro"/>
</dbReference>
<dbReference type="Proteomes" id="UP001186944">
    <property type="component" value="Unassembled WGS sequence"/>
</dbReference>
<dbReference type="InterPro" id="IPR036875">
    <property type="entry name" value="Znf_CCHC_sf"/>
</dbReference>
<name>A0AA89BYM8_PINIB</name>
<feature type="domain" description="CCHC-type" evidence="1">
    <location>
        <begin position="259"/>
        <end position="275"/>
    </location>
</feature>
<organism evidence="2 3">
    <name type="scientific">Pinctada imbricata</name>
    <name type="common">Atlantic pearl-oyster</name>
    <name type="synonym">Pinctada martensii</name>
    <dbReference type="NCBI Taxonomy" id="66713"/>
    <lineage>
        <taxon>Eukaryota</taxon>
        <taxon>Metazoa</taxon>
        <taxon>Spiralia</taxon>
        <taxon>Lophotrochozoa</taxon>
        <taxon>Mollusca</taxon>
        <taxon>Bivalvia</taxon>
        <taxon>Autobranchia</taxon>
        <taxon>Pteriomorphia</taxon>
        <taxon>Pterioida</taxon>
        <taxon>Pterioidea</taxon>
        <taxon>Pteriidae</taxon>
        <taxon>Pinctada</taxon>
    </lineage>
</organism>
<dbReference type="GO" id="GO:0003676">
    <property type="term" value="F:nucleic acid binding"/>
    <property type="evidence" value="ECO:0007669"/>
    <property type="project" value="InterPro"/>
</dbReference>
<gene>
    <name evidence="2" type="ORF">FSP39_004191</name>
</gene>
<dbReference type="InterPro" id="IPR001878">
    <property type="entry name" value="Znf_CCHC"/>
</dbReference>
<evidence type="ECO:0000259" key="1">
    <source>
        <dbReference type="SMART" id="SM00343"/>
    </source>
</evidence>
<comment type="caution">
    <text evidence="2">The sequence shown here is derived from an EMBL/GenBank/DDBJ whole genome shotgun (WGS) entry which is preliminary data.</text>
</comment>
<evidence type="ECO:0000313" key="3">
    <source>
        <dbReference type="Proteomes" id="UP001186944"/>
    </source>
</evidence>
<dbReference type="AlphaFoldDB" id="A0AA89BYM8"/>
<keyword evidence="3" id="KW-1185">Reference proteome</keyword>